<dbReference type="InterPro" id="IPR002110">
    <property type="entry name" value="Ankyrin_rpt"/>
</dbReference>
<dbReference type="Gene3D" id="1.25.40.20">
    <property type="entry name" value="Ankyrin repeat-containing domain"/>
    <property type="match status" value="2"/>
</dbReference>
<keyword evidence="2" id="KW-1185">Reference proteome</keyword>
<organism evidence="2 3">
    <name type="scientific">Galeopterus variegatus</name>
    <name type="common">Malayan flying lemur</name>
    <name type="synonym">Cynocephalus variegatus</name>
    <dbReference type="NCBI Taxonomy" id="482537"/>
    <lineage>
        <taxon>Eukaryota</taxon>
        <taxon>Metazoa</taxon>
        <taxon>Chordata</taxon>
        <taxon>Craniata</taxon>
        <taxon>Vertebrata</taxon>
        <taxon>Euteleostomi</taxon>
        <taxon>Mammalia</taxon>
        <taxon>Eutheria</taxon>
        <taxon>Euarchontoglires</taxon>
        <taxon>Dermoptera</taxon>
        <taxon>Cynocephalidae</taxon>
        <taxon>Galeopterus</taxon>
    </lineage>
</organism>
<feature type="repeat" description="ANK" evidence="1">
    <location>
        <begin position="127"/>
        <end position="159"/>
    </location>
</feature>
<proteinExistence type="predicted"/>
<dbReference type="InterPro" id="IPR036770">
    <property type="entry name" value="Ankyrin_rpt-contain_sf"/>
</dbReference>
<dbReference type="PANTHER" id="PTHR24147:SF62">
    <property type="entry name" value="ANKYRIN REPEAT DOMAIN-CONTAINING PROTEIN 7"/>
    <property type="match status" value="1"/>
</dbReference>
<dbReference type="InterPro" id="IPR050657">
    <property type="entry name" value="Ankyrin_repeat_domain"/>
</dbReference>
<feature type="repeat" description="ANK" evidence="1">
    <location>
        <begin position="94"/>
        <end position="126"/>
    </location>
</feature>
<dbReference type="PANTHER" id="PTHR24147">
    <property type="entry name" value="ANKYRIN REPEAT DOMAIN 36-RELATED"/>
    <property type="match status" value="1"/>
</dbReference>
<name>A0ABM0QDQ1_GALVR</name>
<gene>
    <name evidence="3" type="primary">ANKRD7</name>
</gene>
<dbReference type="SUPFAM" id="SSF48403">
    <property type="entry name" value="Ankyrin repeat"/>
    <property type="match status" value="1"/>
</dbReference>
<dbReference type="RefSeq" id="XP_008566492.1">
    <property type="nucleotide sequence ID" value="XM_008568270.1"/>
</dbReference>
<dbReference type="SMART" id="SM00248">
    <property type="entry name" value="ANK"/>
    <property type="match status" value="5"/>
</dbReference>
<evidence type="ECO:0000256" key="1">
    <source>
        <dbReference type="PROSITE-ProRule" id="PRU00023"/>
    </source>
</evidence>
<feature type="repeat" description="ANK" evidence="1">
    <location>
        <begin position="160"/>
        <end position="192"/>
    </location>
</feature>
<dbReference type="Pfam" id="PF12796">
    <property type="entry name" value="Ank_2"/>
    <property type="match status" value="2"/>
</dbReference>
<sequence length="316" mass="35769">MKKLFSFWRRKVDLAGHCSDLPTGWGYNLQDKSLRKFHKAALVGDLEKLKDYLQLKKCDVNMRDKKYRTPLHLACANVSIVTEKPCKINVQDSENRSALIKAVQHQKEKCATILLNYGADPNLVDFHYNTVLHYAVCGQNVSLVEKLLEHKADLESKNEDGYTPLLLAVIEKNATMVKFLLKKGADVNASDKNQRTALMIALSDEPTNLVNILLQQDVELSCQDIYGFTAEEYASFNGFTIYHQLIANYGKEKEVKQTSFSEVTTLGTPRGTEEMKEAQNNPYVKVAYFGVSYFEPLHENTESGSLGEFVHTEESQ</sequence>
<dbReference type="GeneID" id="103586916"/>
<dbReference type="PROSITE" id="PS50088">
    <property type="entry name" value="ANK_REPEAT"/>
    <property type="match status" value="3"/>
</dbReference>
<accession>A0ABM0QDQ1</accession>
<evidence type="ECO:0000313" key="3">
    <source>
        <dbReference type="RefSeq" id="XP_008566492.1"/>
    </source>
</evidence>
<keyword evidence="1" id="KW-0040">ANK repeat</keyword>
<dbReference type="PROSITE" id="PS50297">
    <property type="entry name" value="ANK_REP_REGION"/>
    <property type="match status" value="2"/>
</dbReference>
<protein>
    <submittedName>
        <fullName evidence="3">Ankyrin repeat domain-containing protein 7</fullName>
    </submittedName>
</protein>
<evidence type="ECO:0000313" key="2">
    <source>
        <dbReference type="Proteomes" id="UP000694923"/>
    </source>
</evidence>
<dbReference type="Proteomes" id="UP000694923">
    <property type="component" value="Unplaced"/>
</dbReference>
<reference evidence="3" key="1">
    <citation type="submission" date="2025-08" db="UniProtKB">
        <authorList>
            <consortium name="RefSeq"/>
        </authorList>
    </citation>
    <scope>IDENTIFICATION</scope>
</reference>